<accession>A0ABN8QDN6</accession>
<dbReference type="EMBL" id="CALNXK010000123">
    <property type="protein sequence ID" value="CAH3162540.1"/>
    <property type="molecule type" value="Genomic_DNA"/>
</dbReference>
<dbReference type="Gene3D" id="3.90.70.80">
    <property type="match status" value="1"/>
</dbReference>
<proteinExistence type="predicted"/>
<organism evidence="2 3">
    <name type="scientific">Porites lobata</name>
    <dbReference type="NCBI Taxonomy" id="104759"/>
    <lineage>
        <taxon>Eukaryota</taxon>
        <taxon>Metazoa</taxon>
        <taxon>Cnidaria</taxon>
        <taxon>Anthozoa</taxon>
        <taxon>Hexacorallia</taxon>
        <taxon>Scleractinia</taxon>
        <taxon>Fungiina</taxon>
        <taxon>Poritidae</taxon>
        <taxon>Porites</taxon>
    </lineage>
</organism>
<protein>
    <recommendedName>
        <fullName evidence="1">OTU domain-containing protein</fullName>
    </recommendedName>
</protein>
<gene>
    <name evidence="2" type="ORF">PLOB_00005379</name>
</gene>
<sequence>MFLQQFQMTKGHYEKDMFSHTGTVLSCDHTFRTSKPIGVTREDGKFVKQFENMFLALNKYGEVLTWRFTKSTSSLEIEDILKELKIRFDKAGITLKMVVVDDCCHVPNLYERIFPGVKVKLDLFHACMRIVQTFPKSDSQHKKFSGEVSMIFCRDDDLNDERSMSTPCPEEIEVNIERLLLVWQEKLNGETMHQIDNLSKHVRKGCLLDIPEGCGREMNERLHRHLNRSLLCGVSKIGPELAIAVMTCALYAWNCKRIGKSIHNKRTTPVVPVETLKLDNNPTPLHTASYTQQHMKPTSAWSTSAVTEKRCCSVIIPSVQVPGGSTKTVEGIKTETVLNHIIQRVLYLQDFFTSIKERYKNKSLDLIAFLWSTGATKGDLIEGESKLNVMGIDLTPQHSDNLARNLAGLNLTVDKVIRDGNCFFRAVARQLGKYLILHSEQMKGHYTSLGLGKSEKEDCEKLRTLFVGEVS</sequence>
<reference evidence="2 3" key="1">
    <citation type="submission" date="2022-05" db="EMBL/GenBank/DDBJ databases">
        <authorList>
            <consortium name="Genoscope - CEA"/>
            <person name="William W."/>
        </authorList>
    </citation>
    <scope>NUCLEOTIDE SEQUENCE [LARGE SCALE GENOMIC DNA]</scope>
</reference>
<evidence type="ECO:0000313" key="2">
    <source>
        <dbReference type="EMBL" id="CAH3162540.1"/>
    </source>
</evidence>
<comment type="caution">
    <text evidence="2">The sequence shown here is derived from an EMBL/GenBank/DDBJ whole genome shotgun (WGS) entry which is preliminary data.</text>
</comment>
<dbReference type="PROSITE" id="PS50802">
    <property type="entry name" value="OTU"/>
    <property type="match status" value="1"/>
</dbReference>
<evidence type="ECO:0000313" key="3">
    <source>
        <dbReference type="Proteomes" id="UP001159405"/>
    </source>
</evidence>
<name>A0ABN8QDN6_9CNID</name>
<dbReference type="Proteomes" id="UP001159405">
    <property type="component" value="Unassembled WGS sequence"/>
</dbReference>
<keyword evidence="3" id="KW-1185">Reference proteome</keyword>
<feature type="domain" description="OTU" evidence="1">
    <location>
        <begin position="411"/>
        <end position="471"/>
    </location>
</feature>
<dbReference type="InterPro" id="IPR003323">
    <property type="entry name" value="OTU_dom"/>
</dbReference>
<evidence type="ECO:0000259" key="1">
    <source>
        <dbReference type="PROSITE" id="PS50802"/>
    </source>
</evidence>